<dbReference type="Pfam" id="PF07729">
    <property type="entry name" value="FCD"/>
    <property type="match status" value="1"/>
</dbReference>
<evidence type="ECO:0000256" key="1">
    <source>
        <dbReference type="ARBA" id="ARBA00023015"/>
    </source>
</evidence>
<dbReference type="SUPFAM" id="SSF46785">
    <property type="entry name" value="Winged helix' DNA-binding domain"/>
    <property type="match status" value="1"/>
</dbReference>
<dbReference type="SMART" id="SM00895">
    <property type="entry name" value="FCD"/>
    <property type="match status" value="1"/>
</dbReference>
<dbReference type="EMBL" id="JABFDB010000019">
    <property type="protein sequence ID" value="NYZ22621.1"/>
    <property type="molecule type" value="Genomic_DNA"/>
</dbReference>
<dbReference type="SUPFAM" id="SSF48008">
    <property type="entry name" value="GntR ligand-binding domain-like"/>
    <property type="match status" value="1"/>
</dbReference>
<dbReference type="InterPro" id="IPR011711">
    <property type="entry name" value="GntR_C"/>
</dbReference>
<evidence type="ECO:0000313" key="7">
    <source>
        <dbReference type="Proteomes" id="UP000584642"/>
    </source>
</evidence>
<dbReference type="PANTHER" id="PTHR43537:SF20">
    <property type="entry name" value="HTH-TYPE TRANSCRIPTIONAL REPRESSOR GLAR"/>
    <property type="match status" value="1"/>
</dbReference>
<protein>
    <submittedName>
        <fullName evidence="6">GntR family transcriptional regulator</fullName>
    </submittedName>
</protein>
<keyword evidence="1" id="KW-0805">Transcription regulation</keyword>
<name>A0ABX2TEL3_9PROT</name>
<dbReference type="SMART" id="SM00345">
    <property type="entry name" value="HTH_GNTR"/>
    <property type="match status" value="1"/>
</dbReference>
<dbReference type="InterPro" id="IPR000524">
    <property type="entry name" value="Tscrpt_reg_HTH_GntR"/>
</dbReference>
<keyword evidence="3" id="KW-0804">Transcription</keyword>
<comment type="caution">
    <text evidence="6">The sequence shown here is derived from an EMBL/GenBank/DDBJ whole genome shotgun (WGS) entry which is preliminary data.</text>
</comment>
<organism evidence="6 7">
    <name type="scientific">Azospirillum oleiclasticum</name>
    <dbReference type="NCBI Taxonomy" id="2735135"/>
    <lineage>
        <taxon>Bacteria</taxon>
        <taxon>Pseudomonadati</taxon>
        <taxon>Pseudomonadota</taxon>
        <taxon>Alphaproteobacteria</taxon>
        <taxon>Rhodospirillales</taxon>
        <taxon>Azospirillaceae</taxon>
        <taxon>Azospirillum</taxon>
    </lineage>
</organism>
<gene>
    <name evidence="6" type="ORF">HND93_23165</name>
</gene>
<feature type="compositionally biased region" description="Low complexity" evidence="4">
    <location>
        <begin position="227"/>
        <end position="242"/>
    </location>
</feature>
<evidence type="ECO:0000313" key="6">
    <source>
        <dbReference type="EMBL" id="NYZ22621.1"/>
    </source>
</evidence>
<dbReference type="RefSeq" id="WP_180284385.1">
    <property type="nucleotide sequence ID" value="NZ_JABFDB010000019.1"/>
</dbReference>
<keyword evidence="7" id="KW-1185">Reference proteome</keyword>
<dbReference type="CDD" id="cd07377">
    <property type="entry name" value="WHTH_GntR"/>
    <property type="match status" value="1"/>
</dbReference>
<dbReference type="PANTHER" id="PTHR43537">
    <property type="entry name" value="TRANSCRIPTIONAL REGULATOR, GNTR FAMILY"/>
    <property type="match status" value="1"/>
</dbReference>
<evidence type="ECO:0000256" key="3">
    <source>
        <dbReference type="ARBA" id="ARBA00023163"/>
    </source>
</evidence>
<dbReference type="Proteomes" id="UP000584642">
    <property type="component" value="Unassembled WGS sequence"/>
</dbReference>
<dbReference type="Pfam" id="PF00392">
    <property type="entry name" value="GntR"/>
    <property type="match status" value="1"/>
</dbReference>
<dbReference type="InterPro" id="IPR036390">
    <property type="entry name" value="WH_DNA-bd_sf"/>
</dbReference>
<evidence type="ECO:0000259" key="5">
    <source>
        <dbReference type="PROSITE" id="PS50949"/>
    </source>
</evidence>
<evidence type="ECO:0000256" key="4">
    <source>
        <dbReference type="SAM" id="MobiDB-lite"/>
    </source>
</evidence>
<accession>A0ABX2TEL3</accession>
<keyword evidence="2" id="KW-0238">DNA-binding</keyword>
<dbReference type="InterPro" id="IPR008920">
    <property type="entry name" value="TF_FadR/GntR_C"/>
</dbReference>
<evidence type="ECO:0000256" key="2">
    <source>
        <dbReference type="ARBA" id="ARBA00023125"/>
    </source>
</evidence>
<sequence>MSDRAPPSRPTTRSRTHSIYERLRDDIISGELAPGLKLKIEALRERYDVGATPLREALSLLTSDGFVERLDQRGFRVAQVGLSDFDELLRTRCWLEERALRESIAHGGRDWEEGIVLALYHLSRTPRVSPDADYDGNQAWERCHREFHMRLIAGCGSTMLLRFCGQLCDENNRYRYIARLAPDARDNAYEEHNRIAEAALARDAELAVRRLIDHYHRTGELLRPRLEATAAPARAPRASAARGSPQDQTKSTQRV</sequence>
<dbReference type="Gene3D" id="1.10.10.10">
    <property type="entry name" value="Winged helix-like DNA-binding domain superfamily/Winged helix DNA-binding domain"/>
    <property type="match status" value="1"/>
</dbReference>
<dbReference type="Gene3D" id="1.20.120.530">
    <property type="entry name" value="GntR ligand-binding domain-like"/>
    <property type="match status" value="1"/>
</dbReference>
<feature type="domain" description="HTH gntR-type" evidence="5">
    <location>
        <begin position="13"/>
        <end position="80"/>
    </location>
</feature>
<feature type="compositionally biased region" description="Polar residues" evidence="4">
    <location>
        <begin position="245"/>
        <end position="255"/>
    </location>
</feature>
<proteinExistence type="predicted"/>
<dbReference type="InterPro" id="IPR036388">
    <property type="entry name" value="WH-like_DNA-bd_sf"/>
</dbReference>
<dbReference type="PROSITE" id="PS50949">
    <property type="entry name" value="HTH_GNTR"/>
    <property type="match status" value="1"/>
</dbReference>
<reference evidence="6 7" key="1">
    <citation type="submission" date="2020-05" db="EMBL/GenBank/DDBJ databases">
        <title>Azospirillum oleiclasticum sp. nov, a nitrogen-fixing and heavy crude oil-emulsifying bacterium isolated from the crude oil of Yumen Oilfield.</title>
        <authorList>
            <person name="Wu D."/>
            <person name="Cai M."/>
            <person name="Zhang X."/>
        </authorList>
    </citation>
    <scope>NUCLEOTIDE SEQUENCE [LARGE SCALE GENOMIC DNA]</scope>
    <source>
        <strain evidence="6 7">ROY-1-1-2</strain>
    </source>
</reference>
<feature type="region of interest" description="Disordered" evidence="4">
    <location>
        <begin position="223"/>
        <end position="255"/>
    </location>
</feature>